<comment type="caution">
    <text evidence="10">The sequence shown here is derived from an EMBL/GenBank/DDBJ whole genome shotgun (WGS) entry which is preliminary data.</text>
</comment>
<reference evidence="10" key="1">
    <citation type="journal article" date="2020" name="Stud. Mycol.">
        <title>101 Dothideomycetes genomes: a test case for predicting lifestyles and emergence of pathogens.</title>
        <authorList>
            <person name="Haridas S."/>
            <person name="Albert R."/>
            <person name="Binder M."/>
            <person name="Bloem J."/>
            <person name="Labutti K."/>
            <person name="Salamov A."/>
            <person name="Andreopoulos B."/>
            <person name="Baker S."/>
            <person name="Barry K."/>
            <person name="Bills G."/>
            <person name="Bluhm B."/>
            <person name="Cannon C."/>
            <person name="Castanera R."/>
            <person name="Culley D."/>
            <person name="Daum C."/>
            <person name="Ezra D."/>
            <person name="Gonzalez J."/>
            <person name="Henrissat B."/>
            <person name="Kuo A."/>
            <person name="Liang C."/>
            <person name="Lipzen A."/>
            <person name="Lutzoni F."/>
            <person name="Magnuson J."/>
            <person name="Mondo S."/>
            <person name="Nolan M."/>
            <person name="Ohm R."/>
            <person name="Pangilinan J."/>
            <person name="Park H.-J."/>
            <person name="Ramirez L."/>
            <person name="Alfaro M."/>
            <person name="Sun H."/>
            <person name="Tritt A."/>
            <person name="Yoshinaga Y."/>
            <person name="Zwiers L.-H."/>
            <person name="Turgeon B."/>
            <person name="Goodwin S."/>
            <person name="Spatafora J."/>
            <person name="Crous P."/>
            <person name="Grigoriev I."/>
        </authorList>
    </citation>
    <scope>NUCLEOTIDE SEQUENCE</scope>
    <source>
        <strain evidence="10">CBS 260.36</strain>
    </source>
</reference>
<evidence type="ECO:0000256" key="1">
    <source>
        <dbReference type="ARBA" id="ARBA00022723"/>
    </source>
</evidence>
<dbReference type="InterPro" id="IPR044713">
    <property type="entry name" value="DNJA1/2-like"/>
</dbReference>
<dbReference type="CDD" id="cd10747">
    <property type="entry name" value="DnaJ_C"/>
    <property type="match status" value="1"/>
</dbReference>
<organism evidence="10 11">
    <name type="scientific">Myriangium duriaei CBS 260.36</name>
    <dbReference type="NCBI Taxonomy" id="1168546"/>
    <lineage>
        <taxon>Eukaryota</taxon>
        <taxon>Fungi</taxon>
        <taxon>Dikarya</taxon>
        <taxon>Ascomycota</taxon>
        <taxon>Pezizomycotina</taxon>
        <taxon>Dothideomycetes</taxon>
        <taxon>Dothideomycetidae</taxon>
        <taxon>Myriangiales</taxon>
        <taxon>Myriangiaceae</taxon>
        <taxon>Myriangium</taxon>
    </lineage>
</organism>
<keyword evidence="1 6" id="KW-0479">Metal-binding</keyword>
<dbReference type="InterPro" id="IPR036869">
    <property type="entry name" value="J_dom_sf"/>
</dbReference>
<dbReference type="Proteomes" id="UP000799439">
    <property type="component" value="Unassembled WGS sequence"/>
</dbReference>
<dbReference type="EMBL" id="ML996083">
    <property type="protein sequence ID" value="KAF2155056.1"/>
    <property type="molecule type" value="Genomic_DNA"/>
</dbReference>
<feature type="domain" description="J" evidence="8">
    <location>
        <begin position="22"/>
        <end position="87"/>
    </location>
</feature>
<dbReference type="OrthoDB" id="550424at2759"/>
<keyword evidence="7" id="KW-0732">Signal</keyword>
<accession>A0A9P4J4S3</accession>
<dbReference type="PROSITE" id="PS50076">
    <property type="entry name" value="DNAJ_2"/>
    <property type="match status" value="1"/>
</dbReference>
<dbReference type="SUPFAM" id="SSF57938">
    <property type="entry name" value="DnaJ/Hsp40 cysteine-rich domain"/>
    <property type="match status" value="1"/>
</dbReference>
<keyword evidence="5" id="KW-0143">Chaperone</keyword>
<feature type="domain" description="CR-type" evidence="9">
    <location>
        <begin position="146"/>
        <end position="228"/>
    </location>
</feature>
<name>A0A9P4J4S3_9PEZI</name>
<keyword evidence="3 6" id="KW-0863">Zinc-finger</keyword>
<dbReference type="Gene3D" id="2.60.260.20">
    <property type="entry name" value="Urease metallochaperone UreE, N-terminal domain"/>
    <property type="match status" value="2"/>
</dbReference>
<dbReference type="CDD" id="cd06257">
    <property type="entry name" value="DnaJ"/>
    <property type="match status" value="1"/>
</dbReference>
<dbReference type="FunFam" id="2.10.230.10:FF:000002">
    <property type="entry name" value="Molecular chaperone DnaJ"/>
    <property type="match status" value="1"/>
</dbReference>
<dbReference type="CDD" id="cd10719">
    <property type="entry name" value="DnaJ_zf"/>
    <property type="match status" value="1"/>
</dbReference>
<dbReference type="PRINTS" id="PR00625">
    <property type="entry name" value="JDOMAIN"/>
</dbReference>
<dbReference type="GO" id="GO:0030544">
    <property type="term" value="F:Hsp70 protein binding"/>
    <property type="evidence" value="ECO:0007669"/>
    <property type="project" value="InterPro"/>
</dbReference>
<evidence type="ECO:0000256" key="3">
    <source>
        <dbReference type="ARBA" id="ARBA00022771"/>
    </source>
</evidence>
<evidence type="ECO:0000256" key="5">
    <source>
        <dbReference type="ARBA" id="ARBA00023186"/>
    </source>
</evidence>
<dbReference type="PROSITE" id="PS51188">
    <property type="entry name" value="ZF_CR"/>
    <property type="match status" value="1"/>
</dbReference>
<sequence length="413" mass="46584">MLFLNSLFLLLLLPLVALAAEDYYKLLGVDRDASDRDIKRSYRRLSKKYHPDKNPGDETVHQKFVEIADAYEALSDSTLRRIYDQHGHEGVERHKQQSGGGRPAHADPFNLFSRFFGGGGHFGHGERRGPNMEARVAVPLRDFYNSAEHEIRIEKQAICSACEGSGSEDGKRETCGKCNGHGMVIQKAQLAPGIFQQMQMQCDQCGGQGQQIKHKCKVCGGSKVVREAETHRLVVEKGLPRGGRVVFENEADESPDWTAGDLVIQVIEQDPKVGDGHEKHDRVDGNFFRRKGDDLLWREVLSLREAWMGDWTRNLTHLDGHVVRLSRKRGEVVQPGAVETVENEGMPIYHHESGPEFGNLRVEYVVVLPDQMESGMEKEFWSTWEKWRAKKGVNLEKDAGRPAPVVADTHDEL</sequence>
<gene>
    <name evidence="10" type="ORF">K461DRAFT_238486</name>
</gene>
<dbReference type="Pfam" id="PF00684">
    <property type="entry name" value="DnaJ_CXXCXGXG"/>
    <property type="match status" value="1"/>
</dbReference>
<proteinExistence type="predicted"/>
<evidence type="ECO:0000256" key="4">
    <source>
        <dbReference type="ARBA" id="ARBA00022833"/>
    </source>
</evidence>
<dbReference type="PANTHER" id="PTHR43888">
    <property type="entry name" value="DNAJ-LIKE-2, ISOFORM A-RELATED"/>
    <property type="match status" value="1"/>
</dbReference>
<dbReference type="Gene3D" id="2.10.230.10">
    <property type="entry name" value="Heat shock protein DnaJ, cysteine-rich domain"/>
    <property type="match status" value="1"/>
</dbReference>
<evidence type="ECO:0000313" key="11">
    <source>
        <dbReference type="Proteomes" id="UP000799439"/>
    </source>
</evidence>
<dbReference type="Pfam" id="PF01556">
    <property type="entry name" value="DnaJ_C"/>
    <property type="match status" value="1"/>
</dbReference>
<dbReference type="SUPFAM" id="SSF49493">
    <property type="entry name" value="HSP40/DnaJ peptide-binding domain"/>
    <property type="match status" value="2"/>
</dbReference>
<feature type="zinc finger region" description="CR-type" evidence="6">
    <location>
        <begin position="146"/>
        <end position="228"/>
    </location>
</feature>
<evidence type="ECO:0000259" key="9">
    <source>
        <dbReference type="PROSITE" id="PS51188"/>
    </source>
</evidence>
<dbReference type="AlphaFoldDB" id="A0A9P4J4S3"/>
<dbReference type="FunFam" id="2.60.260.20:FF:000003">
    <property type="entry name" value="DnaJ subfamily A member 2"/>
    <property type="match status" value="1"/>
</dbReference>
<dbReference type="InterPro" id="IPR008971">
    <property type="entry name" value="HSP40/DnaJ_pept-bd"/>
</dbReference>
<dbReference type="GO" id="GO:0006457">
    <property type="term" value="P:protein folding"/>
    <property type="evidence" value="ECO:0007669"/>
    <property type="project" value="InterPro"/>
</dbReference>
<keyword evidence="2" id="KW-0677">Repeat</keyword>
<dbReference type="Pfam" id="PF00226">
    <property type="entry name" value="DnaJ"/>
    <property type="match status" value="1"/>
</dbReference>
<dbReference type="GO" id="GO:0051082">
    <property type="term" value="F:unfolded protein binding"/>
    <property type="evidence" value="ECO:0007669"/>
    <property type="project" value="InterPro"/>
</dbReference>
<protein>
    <submittedName>
        <fullName evidence="10">Chaperone protein dnaJ</fullName>
    </submittedName>
</protein>
<evidence type="ECO:0000256" key="2">
    <source>
        <dbReference type="ARBA" id="ARBA00022737"/>
    </source>
</evidence>
<dbReference type="Gene3D" id="1.10.287.110">
    <property type="entry name" value="DnaJ domain"/>
    <property type="match status" value="1"/>
</dbReference>
<dbReference type="InterPro" id="IPR001305">
    <property type="entry name" value="HSP_DnaJ_Cys-rich_dom"/>
</dbReference>
<feature type="chain" id="PRO_5040148253" evidence="7">
    <location>
        <begin position="20"/>
        <end position="413"/>
    </location>
</feature>
<keyword evidence="4 6" id="KW-0862">Zinc</keyword>
<dbReference type="PROSITE" id="PS00636">
    <property type="entry name" value="DNAJ_1"/>
    <property type="match status" value="1"/>
</dbReference>
<dbReference type="SUPFAM" id="SSF46565">
    <property type="entry name" value="Chaperone J-domain"/>
    <property type="match status" value="1"/>
</dbReference>
<dbReference type="InterPro" id="IPR036410">
    <property type="entry name" value="HSP_DnaJ_Cys-rich_dom_sf"/>
</dbReference>
<dbReference type="InterPro" id="IPR002939">
    <property type="entry name" value="DnaJ_C"/>
</dbReference>
<evidence type="ECO:0000313" key="10">
    <source>
        <dbReference type="EMBL" id="KAF2155056.1"/>
    </source>
</evidence>
<feature type="signal peptide" evidence="7">
    <location>
        <begin position="1"/>
        <end position="19"/>
    </location>
</feature>
<dbReference type="SMART" id="SM00271">
    <property type="entry name" value="DnaJ"/>
    <property type="match status" value="1"/>
</dbReference>
<dbReference type="InterPro" id="IPR001623">
    <property type="entry name" value="DnaJ_domain"/>
</dbReference>
<evidence type="ECO:0000259" key="8">
    <source>
        <dbReference type="PROSITE" id="PS50076"/>
    </source>
</evidence>
<evidence type="ECO:0000256" key="6">
    <source>
        <dbReference type="PROSITE-ProRule" id="PRU00546"/>
    </source>
</evidence>
<dbReference type="GO" id="GO:0008270">
    <property type="term" value="F:zinc ion binding"/>
    <property type="evidence" value="ECO:0007669"/>
    <property type="project" value="UniProtKB-KW"/>
</dbReference>
<keyword evidence="11" id="KW-1185">Reference proteome</keyword>
<dbReference type="InterPro" id="IPR018253">
    <property type="entry name" value="DnaJ_domain_CS"/>
</dbReference>
<evidence type="ECO:0000256" key="7">
    <source>
        <dbReference type="SAM" id="SignalP"/>
    </source>
</evidence>